<proteinExistence type="predicted"/>
<feature type="transmembrane region" description="Helical" evidence="1">
    <location>
        <begin position="73"/>
        <end position="94"/>
    </location>
</feature>
<evidence type="ECO:0000259" key="2">
    <source>
        <dbReference type="Pfam" id="PF13529"/>
    </source>
</evidence>
<dbReference type="EMBL" id="PHAH01000041">
    <property type="protein sequence ID" value="PKM87528.1"/>
    <property type="molecule type" value="Genomic_DNA"/>
</dbReference>
<sequence>MTTNPMTTTTATAMNIFLVSLDKLLLAIFLVKFRGLSRKYLKKGAYIIAGKLISFNLYLRAKIVYNMSMNYKILRLTILSAILLPVVVFAAHYAGERNGFILLQVEDNGEAWYVYPENANRYYLGRPNDAFAVMRSLSLGAKHDLIANTDVFPERLSGMILLDVERNGEAYYIYPKDRKKYYLGRPADAFRIMRELGQGIANSGLVNIPVGSINHISPPAPPTVARSILQVVPFTSQAPLGNWADQRQQDGCEEASVLMAVKWARGESLTTDEALREILGASDYIEEKYGEYRDISVTDTLNWIMKDYFNYNKAVVKEDITLQQLIDELQKGNVIVAPMNGQTLHNPNFTPPGPPNHMLVIIGYDADRKVFITNDPGTRLGKSYEYPLEVIYDAIRVYPTGYHKLIERIEKDVIIVSK</sequence>
<reference evidence="3 4" key="1">
    <citation type="journal article" date="2017" name="ISME J.">
        <title>Potential for microbial H2 and metal transformations associated with novel bacteria and archaea in deep terrestrial subsurface sediments.</title>
        <authorList>
            <person name="Hernsdorf A.W."/>
            <person name="Amano Y."/>
            <person name="Miyakawa K."/>
            <person name="Ise K."/>
            <person name="Suzuki Y."/>
            <person name="Anantharaman K."/>
            <person name="Probst A."/>
            <person name="Burstein D."/>
            <person name="Thomas B.C."/>
            <person name="Banfield J.F."/>
        </authorList>
    </citation>
    <scope>NUCLEOTIDE SEQUENCE [LARGE SCALE GENOMIC DNA]</scope>
    <source>
        <strain evidence="3">HGW-Falkowbacteria-2</strain>
    </source>
</reference>
<accession>A0A2N2DYJ0</accession>
<name>A0A2N2DYJ0_9BACT</name>
<keyword evidence="1" id="KW-0812">Transmembrane</keyword>
<keyword evidence="1" id="KW-0472">Membrane</keyword>
<evidence type="ECO:0000313" key="4">
    <source>
        <dbReference type="Proteomes" id="UP000233325"/>
    </source>
</evidence>
<dbReference type="InterPro" id="IPR039564">
    <property type="entry name" value="Peptidase_C39-like"/>
</dbReference>
<dbReference type="AlphaFoldDB" id="A0A2N2DYJ0"/>
<feature type="transmembrane region" description="Helical" evidence="1">
    <location>
        <begin position="12"/>
        <end position="31"/>
    </location>
</feature>
<organism evidence="3 4">
    <name type="scientific">Candidatus Falkowbacteria bacterium HGW-Falkowbacteria-2</name>
    <dbReference type="NCBI Taxonomy" id="2013769"/>
    <lineage>
        <taxon>Bacteria</taxon>
        <taxon>Candidatus Falkowiibacteriota</taxon>
    </lineage>
</organism>
<protein>
    <recommendedName>
        <fullName evidence="2">Peptidase C39-like domain-containing protein</fullName>
    </recommendedName>
</protein>
<evidence type="ECO:0000313" key="3">
    <source>
        <dbReference type="EMBL" id="PKM87528.1"/>
    </source>
</evidence>
<keyword evidence="1" id="KW-1133">Transmembrane helix</keyword>
<gene>
    <name evidence="3" type="ORF">CVU83_02930</name>
</gene>
<evidence type="ECO:0000256" key="1">
    <source>
        <dbReference type="SAM" id="Phobius"/>
    </source>
</evidence>
<feature type="domain" description="Peptidase C39-like" evidence="2">
    <location>
        <begin position="232"/>
        <end position="376"/>
    </location>
</feature>
<dbReference type="Pfam" id="PF13529">
    <property type="entry name" value="Peptidase_C39_2"/>
    <property type="match status" value="1"/>
</dbReference>
<dbReference type="Gene3D" id="3.90.70.10">
    <property type="entry name" value="Cysteine proteinases"/>
    <property type="match status" value="1"/>
</dbReference>
<dbReference type="Proteomes" id="UP000233325">
    <property type="component" value="Unassembled WGS sequence"/>
</dbReference>
<comment type="caution">
    <text evidence="3">The sequence shown here is derived from an EMBL/GenBank/DDBJ whole genome shotgun (WGS) entry which is preliminary data.</text>
</comment>